<comment type="caution">
    <text evidence="2">The sequence shown here is derived from an EMBL/GenBank/DDBJ whole genome shotgun (WGS) entry which is preliminary data.</text>
</comment>
<dbReference type="Proteomes" id="UP000182178">
    <property type="component" value="Unassembled WGS sequence"/>
</dbReference>
<dbReference type="RefSeq" id="WP_055460984.1">
    <property type="nucleotide sequence ID" value="NZ_CYHC01000017.1"/>
</dbReference>
<reference evidence="2 3" key="1">
    <citation type="submission" date="2015-08" db="EMBL/GenBank/DDBJ databases">
        <authorList>
            <person name="Varghese N."/>
        </authorList>
    </citation>
    <scope>NUCLEOTIDE SEQUENCE [LARGE SCALE GENOMIC DNA]</scope>
    <source>
        <strain evidence="2 3">DSM 18167</strain>
    </source>
</reference>
<gene>
    <name evidence="2" type="ORF">Ga0061061_1173</name>
</gene>
<dbReference type="InterPro" id="IPR023346">
    <property type="entry name" value="Lysozyme-like_dom_sf"/>
</dbReference>
<name>A0ABM9U9M6_9HYPH</name>
<evidence type="ECO:0000313" key="3">
    <source>
        <dbReference type="Proteomes" id="UP000182178"/>
    </source>
</evidence>
<protein>
    <submittedName>
        <fullName evidence="2">Muramidase (Phage lambda lysozyme)</fullName>
    </submittedName>
</protein>
<proteinExistence type="predicted"/>
<evidence type="ECO:0000313" key="2">
    <source>
        <dbReference type="EMBL" id="CUA90938.1"/>
    </source>
</evidence>
<dbReference type="SUPFAM" id="SSF53955">
    <property type="entry name" value="Lysozyme-like"/>
    <property type="match status" value="1"/>
</dbReference>
<dbReference type="Gene3D" id="1.10.530.10">
    <property type="match status" value="1"/>
</dbReference>
<feature type="region of interest" description="Disordered" evidence="1">
    <location>
        <begin position="697"/>
        <end position="740"/>
    </location>
</feature>
<dbReference type="EMBL" id="CYHC01000017">
    <property type="protein sequence ID" value="CUA90938.1"/>
    <property type="molecule type" value="Genomic_DNA"/>
</dbReference>
<evidence type="ECO:0000256" key="1">
    <source>
        <dbReference type="SAM" id="MobiDB-lite"/>
    </source>
</evidence>
<accession>A0ABM9U9M6</accession>
<organism evidence="2 3">
    <name type="scientific">Chelatococcus sambhunathii</name>
    <dbReference type="NCBI Taxonomy" id="363953"/>
    <lineage>
        <taxon>Bacteria</taxon>
        <taxon>Pseudomonadati</taxon>
        <taxon>Pseudomonadota</taxon>
        <taxon>Alphaproteobacteria</taxon>
        <taxon>Hyphomicrobiales</taxon>
        <taxon>Chelatococcaceae</taxon>
        <taxon>Chelatococcus</taxon>
    </lineage>
</organism>
<feature type="compositionally biased region" description="Basic and acidic residues" evidence="1">
    <location>
        <begin position="697"/>
        <end position="717"/>
    </location>
</feature>
<keyword evidence="3" id="KW-1185">Reference proteome</keyword>
<sequence>MAEQFTFRPTARPVDTVAVNTNFRRLPTPVAPVRPMAPIEPARPRAPTPSNVDQLVNALSALNPKITAALGKFFDEENKQDAADAEMRVLMDGVNSWGEAVAKDPTLADRSPVFRQVYEARTARNRVQARAGQLISEYWQSDIASSEDPTAINKWLSERMKDVLDTAQSPAERAAMAEEVMTVTRQFVQGHRERARGNLVEKNRESVSVGFQTTIDNYAARGPAAPYQTDDPAVLEKLKSSGDPHAARKLAFLNAIAGGESAGKYNIRYDGGAGSLFELNGRHPQVKVQTPYGPSDAAGRYQFLSSTWRRVTGDAAFTPENQDLAAIRLAELDYASRTGGRNLWQDMEKEGFSTRIQAALSPTWKALEGNRGRHIATFNASLQKYGGKPTGDGVQNGYIPEMIEELQKQEIEAKKQGMSPAEVSALSVKAVTEAAVRQGDEAILDVLLKPRPDGTPGAGMTVAGRDAIDKARLEIRRLRIQEQNQQHTLEQRRKEVRKTEVKKAAIDALIGQQKAEEDARAKGEIYNGPRGIPREIIETANREDPELAETLIQAQKTMDDFNKREDPVMIADFQRRVYNGEATPSDVFDAIARGVIKDPGTIRNLYDQANRNINRSVVTKPVVKPFYDMIGKIIGEETLPGVLQKPLEGNAATVAFSQALMEFENKNPNATDADLLRFADETYKGLVKVYKPHLDLEAAKPENQDQRREEEAKRRADAAAATSTGKQPAGKAAKSVKEAPAYVPLDPTPGVDWRNTQLFPDVQTLDRELARFKAGDNAGNSFTAWAVKLGIPQADFGEFLARQRTLAERGSKGKQ</sequence>